<accession>A0AAP2REZ9</accession>
<dbReference type="EMBL" id="PGCK01000013">
    <property type="protein sequence ID" value="MCD1296108.1"/>
    <property type="molecule type" value="Genomic_DNA"/>
</dbReference>
<evidence type="ECO:0000313" key="3">
    <source>
        <dbReference type="EMBL" id="MCD1296108.1"/>
    </source>
</evidence>
<dbReference type="SUPFAM" id="SSF53756">
    <property type="entry name" value="UDP-Glycosyltransferase/glycogen phosphorylase"/>
    <property type="match status" value="2"/>
</dbReference>
<dbReference type="Pfam" id="PF13692">
    <property type="entry name" value="Glyco_trans_1_4"/>
    <property type="match status" value="1"/>
</dbReference>
<evidence type="ECO:0000256" key="1">
    <source>
        <dbReference type="ARBA" id="ARBA00022679"/>
    </source>
</evidence>
<evidence type="ECO:0000313" key="4">
    <source>
        <dbReference type="Proteomes" id="UP001320159"/>
    </source>
</evidence>
<evidence type="ECO:0000259" key="2">
    <source>
        <dbReference type="Pfam" id="PF00534"/>
    </source>
</evidence>
<dbReference type="Gene3D" id="3.40.50.2000">
    <property type="entry name" value="Glycogen Phosphorylase B"/>
    <property type="match status" value="4"/>
</dbReference>
<dbReference type="Proteomes" id="UP001320159">
    <property type="component" value="Unassembled WGS sequence"/>
</dbReference>
<sequence length="763" mass="86865">MQLFIKIKIELGVMMNIAVVTPQSVKGERGGAEGLYDGLIKALITKGHNVNHVKVLVDESTFESIVQAYCYCYYLDLDDYDVVISTKAPTYMVRHRNHISYLLHTIRVFYDMFDEISLGLDKIKQRELIYAFDKYGLDPSRIKKHCTIGHTVEERLRNADQFWNNIDFKLIYPDTLLSGFSEPKKGEFIFLPGRLHRWKRIDLVIKSMKYVKNGVKLLLAGKGEDEKNLKKLTRDLGLENRIEFLGPVSDNELIDLYSRSIVIPFVTKKEDFGYITIEAFRAKKPVITCHDSGEPTYIVKDGVSGFIVEPDPIKIAEKINFFIENPDEAANMGINGYDAVRHITWDNVTNDMLDGINIDPSERTPKINTLVLDMQPIEPAIGGGRLRLKGLYSNFPRNFQVTYIGSYDWSGEQHREIKISDNLNEIDVPFSKTHFDINSYLNKLVPQNVTIDVLSPFLIFASDEYVNRVKKELIKNEVIIVSHPWIYSVIYDDIKDKLLIYDSHNYEYGLREQLFPKNGFGKCIVEYVRFVESNLCKQADIILACSDEDKAKFVLNYGVDPEKIFILPNGTFVKDYDINIEKNKLKNELGIDNFAAIFVGSNYAPNVDAAEFIIKTLAQECGDIQFIIVGGVSDCVDKTSIPSNVLITGLVSNDDLKKYMLASDIALNPMVRGSGINIKMLDYFAAGLPVITTKIGARGLYNKNNYIESELSDFRKYIKLFLDDKNILTEMSKCARNTAESEYDWNKLSINLGNLIGKSLRGK</sequence>
<dbReference type="GO" id="GO:0016757">
    <property type="term" value="F:glycosyltransferase activity"/>
    <property type="evidence" value="ECO:0007669"/>
    <property type="project" value="InterPro"/>
</dbReference>
<organism evidence="3 4">
    <name type="scientific">Methanooceanicella nereidis</name>
    <dbReference type="NCBI Taxonomy" id="2052831"/>
    <lineage>
        <taxon>Archaea</taxon>
        <taxon>Methanobacteriati</taxon>
        <taxon>Methanobacteriota</taxon>
        <taxon>Stenosarchaea group</taxon>
        <taxon>Methanomicrobia</taxon>
        <taxon>Methanocellales</taxon>
        <taxon>Methanocellaceae</taxon>
        <taxon>Methanooceanicella</taxon>
    </lineage>
</organism>
<dbReference type="Pfam" id="PF00534">
    <property type="entry name" value="Glycos_transf_1"/>
    <property type="match status" value="1"/>
</dbReference>
<protein>
    <recommendedName>
        <fullName evidence="2">Glycosyl transferase family 1 domain-containing protein</fullName>
    </recommendedName>
</protein>
<keyword evidence="1" id="KW-0808">Transferase</keyword>
<dbReference type="InterPro" id="IPR001296">
    <property type="entry name" value="Glyco_trans_1"/>
</dbReference>
<comment type="caution">
    <text evidence="3">The sequence shown here is derived from an EMBL/GenBank/DDBJ whole genome shotgun (WGS) entry which is preliminary data.</text>
</comment>
<reference evidence="3 4" key="1">
    <citation type="submission" date="2017-11" db="EMBL/GenBank/DDBJ databases">
        <title>Isolation and Characterization of Family Methanocellaceae Species from Potential Methane Hydrate Area Offshore Southwestern Taiwan.</title>
        <authorList>
            <person name="Zhang W.-L."/>
            <person name="Chen W.-C."/>
            <person name="Lai M.-C."/>
            <person name="Chen S.-C."/>
        </authorList>
    </citation>
    <scope>NUCLEOTIDE SEQUENCE [LARGE SCALE GENOMIC DNA]</scope>
    <source>
        <strain evidence="3 4">CWC-04</strain>
    </source>
</reference>
<feature type="domain" description="Glycosyl transferase family 1" evidence="2">
    <location>
        <begin position="182"/>
        <end position="337"/>
    </location>
</feature>
<dbReference type="AlphaFoldDB" id="A0AAP2REZ9"/>
<gene>
    <name evidence="3" type="ORF">CUJ83_13980</name>
</gene>
<name>A0AAP2REZ9_9EURY</name>
<proteinExistence type="predicted"/>
<dbReference type="PANTHER" id="PTHR46401">
    <property type="entry name" value="GLYCOSYLTRANSFERASE WBBK-RELATED"/>
    <property type="match status" value="1"/>
</dbReference>
<dbReference type="CDD" id="cd03801">
    <property type="entry name" value="GT4_PimA-like"/>
    <property type="match status" value="2"/>
</dbReference>
<dbReference type="PANTHER" id="PTHR46401:SF2">
    <property type="entry name" value="GLYCOSYLTRANSFERASE WBBK-RELATED"/>
    <property type="match status" value="1"/>
</dbReference>
<keyword evidence="4" id="KW-1185">Reference proteome</keyword>